<dbReference type="NCBIfam" id="TIGR02883">
    <property type="entry name" value="spore_cwlD"/>
    <property type="match status" value="1"/>
</dbReference>
<dbReference type="PANTHER" id="PTHR30404">
    <property type="entry name" value="N-ACETYLMURAMOYL-L-ALANINE AMIDASE"/>
    <property type="match status" value="1"/>
</dbReference>
<keyword evidence="1 5" id="KW-0378">Hydrolase</keyword>
<feature type="region of interest" description="Disordered" evidence="2">
    <location>
        <begin position="244"/>
        <end position="289"/>
    </location>
</feature>
<dbReference type="InterPro" id="IPR050695">
    <property type="entry name" value="N-acetylmuramoyl_amidase_3"/>
</dbReference>
<evidence type="ECO:0000256" key="3">
    <source>
        <dbReference type="SAM" id="Phobius"/>
    </source>
</evidence>
<dbReference type="PANTHER" id="PTHR30404:SF0">
    <property type="entry name" value="N-ACETYLMURAMOYL-L-ALANINE AMIDASE AMIC"/>
    <property type="match status" value="1"/>
</dbReference>
<evidence type="ECO:0000259" key="4">
    <source>
        <dbReference type="SMART" id="SM00646"/>
    </source>
</evidence>
<dbReference type="EMBL" id="VCIW01000038">
    <property type="protein sequence ID" value="TLS48379.1"/>
    <property type="molecule type" value="Genomic_DNA"/>
</dbReference>
<dbReference type="GO" id="GO:0008745">
    <property type="term" value="F:N-acetylmuramoyl-L-alanine amidase activity"/>
    <property type="evidence" value="ECO:0007669"/>
    <property type="project" value="UniProtKB-EC"/>
</dbReference>
<feature type="compositionally biased region" description="Basic and acidic residues" evidence="2">
    <location>
        <begin position="269"/>
        <end position="289"/>
    </location>
</feature>
<evidence type="ECO:0000256" key="2">
    <source>
        <dbReference type="SAM" id="MobiDB-lite"/>
    </source>
</evidence>
<dbReference type="Proteomes" id="UP000309676">
    <property type="component" value="Unassembled WGS sequence"/>
</dbReference>
<dbReference type="GO" id="GO:0009253">
    <property type="term" value="P:peptidoglycan catabolic process"/>
    <property type="evidence" value="ECO:0007669"/>
    <property type="project" value="InterPro"/>
</dbReference>
<proteinExistence type="predicted"/>
<dbReference type="RefSeq" id="WP_138198241.1">
    <property type="nucleotide sequence ID" value="NZ_VCIW01000038.1"/>
</dbReference>
<sequence>MKRHGRVVFWLSGGARGKLITMGLMVALIVVVFTNQLPAAKTWTYWTLPLSGKTIVLDPGHGGADGGAKSADGLWEKEVTLNISMYLRDYLQQAGATVVMTRDTDTDLAAAGTKGYSRRKTEDLKERAAIVRETNPDLFLSVHLNAIPQPQWYGPQTFYTLNHKDNAAIAWFIQEELRTTVVETHRQSKRIRNIFILDRSEVPTALVEVGFLSNAAEAANLAKAEYQKQLAAAIYRGLLRYTSGETPPLEPTGGDPDEEAPTETPEPAKNQDAKPESKLEEHPEAAPDA</sequence>
<keyword evidence="3" id="KW-0812">Transmembrane</keyword>
<dbReference type="InterPro" id="IPR002508">
    <property type="entry name" value="MurNAc-LAA_cat"/>
</dbReference>
<keyword evidence="3" id="KW-1133">Transmembrane helix</keyword>
<reference evidence="5 6" key="1">
    <citation type="submission" date="2019-05" db="EMBL/GenBank/DDBJ databases">
        <authorList>
            <person name="Narsing Rao M.P."/>
            <person name="Li W.J."/>
        </authorList>
    </citation>
    <scope>NUCLEOTIDE SEQUENCE [LARGE SCALE GENOMIC DNA]</scope>
    <source>
        <strain evidence="5 6">SYSU_K30003</strain>
    </source>
</reference>
<dbReference type="AlphaFoldDB" id="A0A5R9G056"/>
<protein>
    <submittedName>
        <fullName evidence="5">N-acetylmuramoyl-L-alanine amidase CwlD</fullName>
        <ecNumber evidence="5">3.5.1.28</ecNumber>
    </submittedName>
</protein>
<evidence type="ECO:0000313" key="5">
    <source>
        <dbReference type="EMBL" id="TLS48379.1"/>
    </source>
</evidence>
<dbReference type="EC" id="3.5.1.28" evidence="5"/>
<evidence type="ECO:0000256" key="1">
    <source>
        <dbReference type="ARBA" id="ARBA00022801"/>
    </source>
</evidence>
<dbReference type="CDD" id="cd02696">
    <property type="entry name" value="MurNAc-LAA"/>
    <property type="match status" value="1"/>
</dbReference>
<accession>A0A5R9G056</accession>
<dbReference type="SUPFAM" id="SSF53187">
    <property type="entry name" value="Zn-dependent exopeptidases"/>
    <property type="match status" value="1"/>
</dbReference>
<organism evidence="5 6">
    <name type="scientific">Paenibacillus antri</name>
    <dbReference type="NCBI Taxonomy" id="2582848"/>
    <lineage>
        <taxon>Bacteria</taxon>
        <taxon>Bacillati</taxon>
        <taxon>Bacillota</taxon>
        <taxon>Bacilli</taxon>
        <taxon>Bacillales</taxon>
        <taxon>Paenibacillaceae</taxon>
        <taxon>Paenibacillus</taxon>
    </lineage>
</organism>
<dbReference type="Gene3D" id="3.40.630.40">
    <property type="entry name" value="Zn-dependent exopeptidases"/>
    <property type="match status" value="1"/>
</dbReference>
<evidence type="ECO:0000313" key="6">
    <source>
        <dbReference type="Proteomes" id="UP000309676"/>
    </source>
</evidence>
<dbReference type="GO" id="GO:0030288">
    <property type="term" value="C:outer membrane-bounded periplasmic space"/>
    <property type="evidence" value="ECO:0007669"/>
    <property type="project" value="TreeGrafter"/>
</dbReference>
<keyword evidence="3" id="KW-0472">Membrane</keyword>
<dbReference type="SMART" id="SM00646">
    <property type="entry name" value="Ami_3"/>
    <property type="match status" value="1"/>
</dbReference>
<name>A0A5R9G056_9BACL</name>
<dbReference type="Pfam" id="PF01520">
    <property type="entry name" value="Amidase_3"/>
    <property type="match status" value="1"/>
</dbReference>
<gene>
    <name evidence="5" type="primary">cwlD</name>
    <name evidence="5" type="ORF">FE782_31135</name>
</gene>
<feature type="domain" description="MurNAc-LAA" evidence="4">
    <location>
        <begin position="128"/>
        <end position="239"/>
    </location>
</feature>
<keyword evidence="6" id="KW-1185">Reference proteome</keyword>
<dbReference type="InterPro" id="IPR014234">
    <property type="entry name" value="Spore_CwlD"/>
</dbReference>
<dbReference type="OrthoDB" id="9806267at2"/>
<feature type="transmembrane region" description="Helical" evidence="3">
    <location>
        <begin position="7"/>
        <end position="33"/>
    </location>
</feature>
<comment type="caution">
    <text evidence="5">The sequence shown here is derived from an EMBL/GenBank/DDBJ whole genome shotgun (WGS) entry which is preliminary data.</text>
</comment>